<keyword evidence="1" id="KW-1133">Transmembrane helix</keyword>
<evidence type="ECO:0008006" key="4">
    <source>
        <dbReference type="Google" id="ProtNLM"/>
    </source>
</evidence>
<keyword evidence="1" id="KW-0812">Transmembrane</keyword>
<comment type="caution">
    <text evidence="2">The sequence shown here is derived from an EMBL/GenBank/DDBJ whole genome shotgun (WGS) entry which is preliminary data.</text>
</comment>
<dbReference type="Gene3D" id="1.10.150.280">
    <property type="entry name" value="AF1531-like domain"/>
    <property type="match status" value="2"/>
</dbReference>
<name>A0ABQ3BNW0_9FLAO</name>
<dbReference type="InterPro" id="IPR010994">
    <property type="entry name" value="RuvA_2-like"/>
</dbReference>
<dbReference type="Proteomes" id="UP000615593">
    <property type="component" value="Unassembled WGS sequence"/>
</dbReference>
<dbReference type="GeneID" id="94368328"/>
<dbReference type="EMBL" id="BMWY01000001">
    <property type="protein sequence ID" value="GGZ47770.1"/>
    <property type="molecule type" value="Genomic_DNA"/>
</dbReference>
<keyword evidence="3" id="KW-1185">Reference proteome</keyword>
<evidence type="ECO:0000313" key="2">
    <source>
        <dbReference type="EMBL" id="GGZ47770.1"/>
    </source>
</evidence>
<dbReference type="PANTHER" id="PTHR21180:SF32">
    <property type="entry name" value="ENDONUCLEASE_EXONUCLEASE_PHOSPHATASE FAMILY DOMAIN-CONTAINING PROTEIN 1"/>
    <property type="match status" value="1"/>
</dbReference>
<sequence length="291" mass="33861">MKFRKSHFVFTPKQQNGIFLLILLIIIAGGGMYYVHQLSSSKNISAAKQKELLQVEHFLDSIKTEKQKPKKDTIFQFNPNYINDFKGYRLGMSLAEIKRLKDFREQGKWINSVEDFQKVTKVSNSLLKKISPSFKFPDWVLKRNASSEKSIQTQSSSTKKKDLNTATQEELMEVYGVGETMSQRILNYKLKIGGFVDNIQLKDIYGLPYETEQNILKEFSVQNPKPIEKISINEASVIELSEIIYFDYELAREIVNYRKLHEGIKTFEELAKIESFPAYKIDRIKLYVEIN</sequence>
<gene>
    <name evidence="2" type="ORF">GCM10008088_06730</name>
</gene>
<organism evidence="2 3">
    <name type="scientific">Mesonia mobilis</name>
    <dbReference type="NCBI Taxonomy" id="369791"/>
    <lineage>
        <taxon>Bacteria</taxon>
        <taxon>Pseudomonadati</taxon>
        <taxon>Bacteroidota</taxon>
        <taxon>Flavobacteriia</taxon>
        <taxon>Flavobacteriales</taxon>
        <taxon>Flavobacteriaceae</taxon>
        <taxon>Mesonia</taxon>
    </lineage>
</organism>
<evidence type="ECO:0000313" key="3">
    <source>
        <dbReference type="Proteomes" id="UP000615593"/>
    </source>
</evidence>
<evidence type="ECO:0000256" key="1">
    <source>
        <dbReference type="SAM" id="Phobius"/>
    </source>
</evidence>
<dbReference type="PANTHER" id="PTHR21180">
    <property type="entry name" value="ENDONUCLEASE/EXONUCLEASE/PHOSPHATASE FAMILY DOMAIN-CONTAINING PROTEIN 1"/>
    <property type="match status" value="1"/>
</dbReference>
<keyword evidence="1" id="KW-0472">Membrane</keyword>
<dbReference type="RefSeq" id="WP_027885516.1">
    <property type="nucleotide sequence ID" value="NZ_BMWY01000001.1"/>
</dbReference>
<dbReference type="Pfam" id="PF12836">
    <property type="entry name" value="HHH_3"/>
    <property type="match status" value="2"/>
</dbReference>
<dbReference type="InterPro" id="IPR051675">
    <property type="entry name" value="Endo/Exo/Phosphatase_dom_1"/>
</dbReference>
<proteinExistence type="predicted"/>
<dbReference type="SUPFAM" id="SSF47781">
    <property type="entry name" value="RuvA domain 2-like"/>
    <property type="match status" value="2"/>
</dbReference>
<reference evidence="3" key="1">
    <citation type="journal article" date="2019" name="Int. J. Syst. Evol. Microbiol.">
        <title>The Global Catalogue of Microorganisms (GCM) 10K type strain sequencing project: providing services to taxonomists for standard genome sequencing and annotation.</title>
        <authorList>
            <consortium name="The Broad Institute Genomics Platform"/>
            <consortium name="The Broad Institute Genome Sequencing Center for Infectious Disease"/>
            <person name="Wu L."/>
            <person name="Ma J."/>
        </authorList>
    </citation>
    <scope>NUCLEOTIDE SEQUENCE [LARGE SCALE GENOMIC DNA]</scope>
    <source>
        <strain evidence="3">KCTC 12708</strain>
    </source>
</reference>
<protein>
    <recommendedName>
        <fullName evidence="4">DNA uptake protein ComE</fullName>
    </recommendedName>
</protein>
<accession>A0ABQ3BNW0</accession>
<feature type="transmembrane region" description="Helical" evidence="1">
    <location>
        <begin position="16"/>
        <end position="35"/>
    </location>
</feature>